<dbReference type="PANTHER" id="PTHR43065:SF10">
    <property type="entry name" value="PEROXIDE STRESS-ACTIVATED HISTIDINE KINASE MAK3"/>
    <property type="match status" value="1"/>
</dbReference>
<dbReference type="PRINTS" id="PR00344">
    <property type="entry name" value="BCTRLSENSOR"/>
</dbReference>
<dbReference type="Pfam" id="PF02518">
    <property type="entry name" value="HATPase_c"/>
    <property type="match status" value="1"/>
</dbReference>
<evidence type="ECO:0000256" key="5">
    <source>
        <dbReference type="ARBA" id="ARBA00022741"/>
    </source>
</evidence>
<dbReference type="PANTHER" id="PTHR43065">
    <property type="entry name" value="SENSOR HISTIDINE KINASE"/>
    <property type="match status" value="1"/>
</dbReference>
<accession>A0A0K1PKA0</accession>
<evidence type="ECO:0000256" key="1">
    <source>
        <dbReference type="ARBA" id="ARBA00000085"/>
    </source>
</evidence>
<evidence type="ECO:0000256" key="8">
    <source>
        <dbReference type="ARBA" id="ARBA00023012"/>
    </source>
</evidence>
<evidence type="ECO:0000259" key="10">
    <source>
        <dbReference type="PROSITE" id="PS50109"/>
    </source>
</evidence>
<evidence type="ECO:0000256" key="2">
    <source>
        <dbReference type="ARBA" id="ARBA00012438"/>
    </source>
</evidence>
<keyword evidence="7" id="KW-0067">ATP-binding</keyword>
<dbReference type="KEGG" id="llu:AKJ09_00480"/>
<dbReference type="Gene3D" id="3.30.565.10">
    <property type="entry name" value="Histidine kinase-like ATPase, C-terminal domain"/>
    <property type="match status" value="1"/>
</dbReference>
<keyword evidence="3" id="KW-0597">Phosphoprotein</keyword>
<evidence type="ECO:0000256" key="6">
    <source>
        <dbReference type="ARBA" id="ARBA00022777"/>
    </source>
</evidence>
<sequence length="134" mass="14062">MQTGQGGVTGDIGELVEALANVVLNAIEATPPGGAVFVATYEGRDESQHWTVQDTGPGMPQTVLRRVGTPFFSNRVGGSGIGTALVREVIERRGGDYSIESKLGSGTFVSIRLPRATTKTKRDTASPESKENAA</sequence>
<dbReference type="InterPro" id="IPR036890">
    <property type="entry name" value="HATPase_C_sf"/>
</dbReference>
<reference evidence="11 12" key="1">
    <citation type="submission" date="2015-08" db="EMBL/GenBank/DDBJ databases">
        <authorList>
            <person name="Babu N.S."/>
            <person name="Beckwith C.J."/>
            <person name="Beseler K.G."/>
            <person name="Brison A."/>
            <person name="Carone J.V."/>
            <person name="Caskin T.P."/>
            <person name="Diamond M."/>
            <person name="Durham M.E."/>
            <person name="Foxe J.M."/>
            <person name="Go M."/>
            <person name="Henderson B.A."/>
            <person name="Jones I.B."/>
            <person name="McGettigan J.A."/>
            <person name="Micheletti S.J."/>
            <person name="Nasrallah M.E."/>
            <person name="Ortiz D."/>
            <person name="Piller C.R."/>
            <person name="Privatt S.R."/>
            <person name="Schneider S.L."/>
            <person name="Sharp S."/>
            <person name="Smith T.C."/>
            <person name="Stanton J.D."/>
            <person name="Ullery H.E."/>
            <person name="Wilson R.J."/>
            <person name="Serrano M.G."/>
            <person name="Buck G."/>
            <person name="Lee V."/>
            <person name="Wang Y."/>
            <person name="Carvalho R."/>
            <person name="Voegtly L."/>
            <person name="Shi R."/>
            <person name="Duckworth R."/>
            <person name="Johnson A."/>
            <person name="Loviza R."/>
            <person name="Walstead R."/>
            <person name="Shah Z."/>
            <person name="Kiflezghi M."/>
            <person name="Wade K."/>
            <person name="Ball S.L."/>
            <person name="Bradley K.W."/>
            <person name="Asai D.J."/>
            <person name="Bowman C.A."/>
            <person name="Russell D.A."/>
            <person name="Pope W.H."/>
            <person name="Jacobs-Sera D."/>
            <person name="Hendrix R.W."/>
            <person name="Hatfull G.F."/>
        </authorList>
    </citation>
    <scope>NUCLEOTIDE SEQUENCE [LARGE SCALE GENOMIC DNA]</scope>
    <source>
        <strain evidence="11 12">DSM 27648</strain>
    </source>
</reference>
<evidence type="ECO:0000256" key="7">
    <source>
        <dbReference type="ARBA" id="ARBA00022840"/>
    </source>
</evidence>
<comment type="catalytic activity">
    <reaction evidence="1">
        <text>ATP + protein L-histidine = ADP + protein N-phospho-L-histidine.</text>
        <dbReference type="EC" id="2.7.13.3"/>
    </reaction>
</comment>
<dbReference type="AlphaFoldDB" id="A0A0K1PKA0"/>
<feature type="domain" description="Histidine kinase" evidence="10">
    <location>
        <begin position="1"/>
        <end position="117"/>
    </location>
</feature>
<feature type="region of interest" description="Disordered" evidence="9">
    <location>
        <begin position="113"/>
        <end position="134"/>
    </location>
</feature>
<dbReference type="SMART" id="SM00387">
    <property type="entry name" value="HATPase_c"/>
    <property type="match status" value="1"/>
</dbReference>
<dbReference type="InterPro" id="IPR003594">
    <property type="entry name" value="HATPase_dom"/>
</dbReference>
<keyword evidence="5" id="KW-0547">Nucleotide-binding</keyword>
<proteinExistence type="predicted"/>
<keyword evidence="6 11" id="KW-0418">Kinase</keyword>
<evidence type="ECO:0000313" key="11">
    <source>
        <dbReference type="EMBL" id="AKU93816.1"/>
    </source>
</evidence>
<dbReference type="RefSeq" id="WP_169927182.1">
    <property type="nucleotide sequence ID" value="NZ_CP012333.1"/>
</dbReference>
<dbReference type="InterPro" id="IPR005467">
    <property type="entry name" value="His_kinase_dom"/>
</dbReference>
<evidence type="ECO:0000256" key="9">
    <source>
        <dbReference type="SAM" id="MobiDB-lite"/>
    </source>
</evidence>
<evidence type="ECO:0000313" key="12">
    <source>
        <dbReference type="Proteomes" id="UP000064967"/>
    </source>
</evidence>
<keyword evidence="4" id="KW-0808">Transferase</keyword>
<dbReference type="EMBL" id="CP012333">
    <property type="protein sequence ID" value="AKU93816.1"/>
    <property type="molecule type" value="Genomic_DNA"/>
</dbReference>
<keyword evidence="8" id="KW-0902">Two-component regulatory system</keyword>
<evidence type="ECO:0000256" key="3">
    <source>
        <dbReference type="ARBA" id="ARBA00022553"/>
    </source>
</evidence>
<evidence type="ECO:0000256" key="4">
    <source>
        <dbReference type="ARBA" id="ARBA00022679"/>
    </source>
</evidence>
<dbReference type="SUPFAM" id="SSF55874">
    <property type="entry name" value="ATPase domain of HSP90 chaperone/DNA topoisomerase II/histidine kinase"/>
    <property type="match status" value="1"/>
</dbReference>
<feature type="compositionally biased region" description="Basic and acidic residues" evidence="9">
    <location>
        <begin position="120"/>
        <end position="134"/>
    </location>
</feature>
<dbReference type="GO" id="GO:0004673">
    <property type="term" value="F:protein histidine kinase activity"/>
    <property type="evidence" value="ECO:0007669"/>
    <property type="project" value="UniProtKB-EC"/>
</dbReference>
<dbReference type="STRING" id="1391654.AKJ09_00480"/>
<organism evidence="11 12">
    <name type="scientific">Labilithrix luteola</name>
    <dbReference type="NCBI Taxonomy" id="1391654"/>
    <lineage>
        <taxon>Bacteria</taxon>
        <taxon>Pseudomonadati</taxon>
        <taxon>Myxococcota</taxon>
        <taxon>Polyangia</taxon>
        <taxon>Polyangiales</taxon>
        <taxon>Labilitrichaceae</taxon>
        <taxon>Labilithrix</taxon>
    </lineage>
</organism>
<protein>
    <recommendedName>
        <fullName evidence="2">histidine kinase</fullName>
        <ecNumber evidence="2">2.7.13.3</ecNumber>
    </recommendedName>
</protein>
<dbReference type="PROSITE" id="PS50109">
    <property type="entry name" value="HIS_KIN"/>
    <property type="match status" value="1"/>
</dbReference>
<dbReference type="GO" id="GO:0005524">
    <property type="term" value="F:ATP binding"/>
    <property type="evidence" value="ECO:0007669"/>
    <property type="project" value="UniProtKB-KW"/>
</dbReference>
<keyword evidence="12" id="KW-1185">Reference proteome</keyword>
<dbReference type="Proteomes" id="UP000064967">
    <property type="component" value="Chromosome"/>
</dbReference>
<dbReference type="GO" id="GO:0000160">
    <property type="term" value="P:phosphorelay signal transduction system"/>
    <property type="evidence" value="ECO:0007669"/>
    <property type="project" value="UniProtKB-KW"/>
</dbReference>
<dbReference type="InterPro" id="IPR004358">
    <property type="entry name" value="Sig_transdc_His_kin-like_C"/>
</dbReference>
<gene>
    <name evidence="11" type="ORF">AKJ09_00480</name>
</gene>
<name>A0A0K1PKA0_9BACT</name>
<dbReference type="EC" id="2.7.13.3" evidence="2"/>